<protein>
    <submittedName>
        <fullName evidence="3">Protein tyrosine phosphatase</fullName>
    </submittedName>
</protein>
<feature type="domain" description="Phosphotyrosine protein phosphatase I" evidence="2">
    <location>
        <begin position="6"/>
        <end position="144"/>
    </location>
</feature>
<dbReference type="PANTHER" id="PTHR43428">
    <property type="entry name" value="ARSENATE REDUCTASE"/>
    <property type="match status" value="1"/>
</dbReference>
<dbReference type="EMBL" id="FOSL01000014">
    <property type="protein sequence ID" value="SFK84791.1"/>
    <property type="molecule type" value="Genomic_DNA"/>
</dbReference>
<sequence>MSDHIFNVLFMCTGNSARSIIAEAILNRIGAGKFKAFSAGSHPKGEIHPYAVQLLKSLNHDISSARSKDWNEFAAPGAPELDFAFTLCDDAANEACPVWPGQPMTAHWGLPDPASVEGTEAEKHLAFADTYRMLNNRISIFISLPMNTLDKLALQKRLDEIGRELPKAG</sequence>
<name>A0A1I4CY42_9HYPH</name>
<dbReference type="GO" id="GO:0046685">
    <property type="term" value="P:response to arsenic-containing substance"/>
    <property type="evidence" value="ECO:0007669"/>
    <property type="project" value="UniProtKB-KW"/>
</dbReference>
<gene>
    <name evidence="3" type="ORF">SAMN04488498_114118</name>
</gene>
<dbReference type="Gene3D" id="3.40.50.2300">
    <property type="match status" value="1"/>
</dbReference>
<keyword evidence="4" id="KW-1185">Reference proteome</keyword>
<dbReference type="PANTHER" id="PTHR43428:SF1">
    <property type="entry name" value="ARSENATE REDUCTASE"/>
    <property type="match status" value="1"/>
</dbReference>
<proteinExistence type="predicted"/>
<dbReference type="AlphaFoldDB" id="A0A1I4CY42"/>
<dbReference type="SUPFAM" id="SSF52788">
    <property type="entry name" value="Phosphotyrosine protein phosphatases I"/>
    <property type="match status" value="1"/>
</dbReference>
<evidence type="ECO:0000256" key="1">
    <source>
        <dbReference type="ARBA" id="ARBA00022849"/>
    </source>
</evidence>
<dbReference type="RefSeq" id="WP_149762189.1">
    <property type="nucleotide sequence ID" value="NZ_BSPE01000018.1"/>
</dbReference>
<evidence type="ECO:0000313" key="3">
    <source>
        <dbReference type="EMBL" id="SFK84791.1"/>
    </source>
</evidence>
<dbReference type="InterPro" id="IPR036196">
    <property type="entry name" value="Ptyr_pPase_sf"/>
</dbReference>
<reference evidence="3 4" key="1">
    <citation type="submission" date="2016-10" db="EMBL/GenBank/DDBJ databases">
        <authorList>
            <person name="Varghese N."/>
            <person name="Submissions S."/>
        </authorList>
    </citation>
    <scope>NUCLEOTIDE SEQUENCE [LARGE SCALE GENOMIC DNA]</scope>
    <source>
        <strain evidence="3 4">DSM 21822</strain>
    </source>
</reference>
<keyword evidence="1" id="KW-0059">Arsenical resistance</keyword>
<dbReference type="CDD" id="cd16345">
    <property type="entry name" value="LMWP_ArsC"/>
    <property type="match status" value="1"/>
</dbReference>
<dbReference type="Pfam" id="PF01451">
    <property type="entry name" value="LMWPc"/>
    <property type="match status" value="1"/>
</dbReference>
<dbReference type="InterPro" id="IPR023485">
    <property type="entry name" value="Ptyr_pPase"/>
</dbReference>
<dbReference type="OrthoDB" id="9793058at2"/>
<organism evidence="3 4">
    <name type="scientific">Neomesorhizobium albiziae</name>
    <dbReference type="NCBI Taxonomy" id="335020"/>
    <lineage>
        <taxon>Bacteria</taxon>
        <taxon>Pseudomonadati</taxon>
        <taxon>Pseudomonadota</taxon>
        <taxon>Alphaproteobacteria</taxon>
        <taxon>Hyphomicrobiales</taxon>
        <taxon>Phyllobacteriaceae</taxon>
        <taxon>Neomesorhizobium</taxon>
    </lineage>
</organism>
<accession>A0A1I4CY42</accession>
<evidence type="ECO:0000259" key="2">
    <source>
        <dbReference type="SMART" id="SM00226"/>
    </source>
</evidence>
<dbReference type="SMART" id="SM00226">
    <property type="entry name" value="LMWPc"/>
    <property type="match status" value="1"/>
</dbReference>
<evidence type="ECO:0000313" key="4">
    <source>
        <dbReference type="Proteomes" id="UP000323300"/>
    </source>
</evidence>
<dbReference type="Proteomes" id="UP000323300">
    <property type="component" value="Unassembled WGS sequence"/>
</dbReference>